<dbReference type="EMBL" id="WMJY01000054">
    <property type="protein sequence ID" value="MTH30993.1"/>
    <property type="molecule type" value="Genomic_DNA"/>
</dbReference>
<evidence type="ECO:0000313" key="3">
    <source>
        <dbReference type="Proteomes" id="UP000488936"/>
    </source>
</evidence>
<dbReference type="Proteomes" id="UP000488936">
    <property type="component" value="Unassembled WGS sequence"/>
</dbReference>
<reference evidence="2 3" key="1">
    <citation type="journal article" date="2006" name="Int. J. Syst. Evol. Microbiol.">
        <title>Myroides pelagicus sp. nov., isolated from seawater in Thailand.</title>
        <authorList>
            <person name="Yoon J."/>
            <person name="Maneerat S."/>
            <person name="Kawai F."/>
            <person name="Yokota A."/>
        </authorList>
    </citation>
    <scope>NUCLEOTIDE SEQUENCE [LARGE SCALE GENOMIC DNA]</scope>
    <source>
        <strain evidence="2 3">SM1T</strain>
    </source>
</reference>
<dbReference type="AlphaFoldDB" id="A0A7K1GSJ7"/>
<proteinExistence type="predicted"/>
<evidence type="ECO:0000313" key="2">
    <source>
        <dbReference type="EMBL" id="MTH30993.1"/>
    </source>
</evidence>
<accession>A0A7K1GSJ7</accession>
<feature type="signal peptide" evidence="1">
    <location>
        <begin position="1"/>
        <end position="19"/>
    </location>
</feature>
<dbReference type="RefSeq" id="WP_155036960.1">
    <property type="nucleotide sequence ID" value="NZ_JBHTIG010000007.1"/>
</dbReference>
<feature type="chain" id="PRO_5029629357" evidence="1">
    <location>
        <begin position="20"/>
        <end position="908"/>
    </location>
</feature>
<evidence type="ECO:0000256" key="1">
    <source>
        <dbReference type="SAM" id="SignalP"/>
    </source>
</evidence>
<comment type="caution">
    <text evidence="2">The sequence shown here is derived from an EMBL/GenBank/DDBJ whole genome shotgun (WGS) entry which is preliminary data.</text>
</comment>
<keyword evidence="1" id="KW-0732">Signal</keyword>
<protein>
    <submittedName>
        <fullName evidence="2">Uncharacterized protein</fullName>
    </submittedName>
</protein>
<organism evidence="2 3">
    <name type="scientific">Myroides pelagicus</name>
    <dbReference type="NCBI Taxonomy" id="270914"/>
    <lineage>
        <taxon>Bacteria</taxon>
        <taxon>Pseudomonadati</taxon>
        <taxon>Bacteroidota</taxon>
        <taxon>Flavobacteriia</taxon>
        <taxon>Flavobacteriales</taxon>
        <taxon>Flavobacteriaceae</taxon>
        <taxon>Myroides</taxon>
    </lineage>
</organism>
<name>A0A7K1GSJ7_9FLAO</name>
<gene>
    <name evidence="2" type="ORF">GJV77_14035</name>
</gene>
<keyword evidence="3" id="KW-1185">Reference proteome</keyword>
<dbReference type="OrthoDB" id="908824at2"/>
<sequence>MIRTLYLFLFFCFFTSVYAQDLPVGIEFPIPEVIAEHSGSVSSKVVIRNNSSLNWSGVVLIQSNTPALQLSTNPAKKIQLSPGQQLFIPIIACVTQGANQQENITLTAAVVGQNNQTLQTASQRVLIEKNRRILLINPNRYLQFQQVGDSINIRTIVKNKGNTKEEVHLVYSLPFEFNKHKTITKQLSIAPAKDTILNLYIPINKQAVKLEDFDINTTLLYANGDFIARTTYLASSLKARRKYKSPDQQMDYSFTGNAIEINRVIGNNVMKATELIGGTDIYFNQTNRLGLSTNIIYWEEYKKANLRQVLLDYQTDKLYVKAGNIYQMGELSIQGRGIQSNYKISDSITLSAGYIDKTYLVTDPTDRSIGYSTWVGFNSKHHWKQSEITYDLNHQLSEKKILWHNAFDLYQTANFNLSFNQGLSLINTRENNHLGILLGVNSFAMWKDYQFQTNSFWSSPYYGGMRQGTTQINTNIRKNINKHSFGLTQTFIRFAPRHSYTNFLTNKQQALSIGLNYALRLNENSFSISPKFVQEERFNYKTLAVERLNALRLATTYSKHNFFKDLSYSLTSDLGTYTSISELSKKLHYRLSASLNYKAFSLGTSYQYNYSNLSELINSWYIQHLNATTYTNFMVMGKLKQELFNNKVRLLIDAFYTSTSTTNDLWQINSRIEYQLTKDFQAYVNNYNSYGGFTTNAKTNYLQIGLIKQLEPYRPYIKTYNLKIQLYYLDEDKRITIAANRIIYINGRAFISNAQGIVEYRKLPTDSYTIEVKNDKHWFANAETVLLNQDAIQEIYLKQTTTLSGKISYSYNDRSYLINKKHGGQKVVATSQTGQTYTAYTSDQGEYIFYIPKGKYSVMLYPENSQYLEIEDNGSSINTYINQPVEKDFVLIIKDRTVETKKFKAISF</sequence>